<dbReference type="SUPFAM" id="SSF53335">
    <property type="entry name" value="S-adenosyl-L-methionine-dependent methyltransferases"/>
    <property type="match status" value="1"/>
</dbReference>
<dbReference type="Proteomes" id="UP001597183">
    <property type="component" value="Unassembled WGS sequence"/>
</dbReference>
<keyword evidence="2" id="KW-0808">Transferase</keyword>
<dbReference type="InterPro" id="IPR013216">
    <property type="entry name" value="Methyltransf_11"/>
</dbReference>
<accession>A0ABW4ABZ1</accession>
<dbReference type="GO" id="GO:0032259">
    <property type="term" value="P:methylation"/>
    <property type="evidence" value="ECO:0007669"/>
    <property type="project" value="UniProtKB-KW"/>
</dbReference>
<dbReference type="Pfam" id="PF08241">
    <property type="entry name" value="Methyltransf_11"/>
    <property type="match status" value="1"/>
</dbReference>
<evidence type="ECO:0000313" key="3">
    <source>
        <dbReference type="Proteomes" id="UP001597183"/>
    </source>
</evidence>
<dbReference type="RefSeq" id="WP_317794966.1">
    <property type="nucleotide sequence ID" value="NZ_AP028461.1"/>
</dbReference>
<feature type="domain" description="Methyltransferase type 11" evidence="1">
    <location>
        <begin position="50"/>
        <end position="143"/>
    </location>
</feature>
<dbReference type="GO" id="GO:0008168">
    <property type="term" value="F:methyltransferase activity"/>
    <property type="evidence" value="ECO:0007669"/>
    <property type="project" value="UniProtKB-KW"/>
</dbReference>
<dbReference type="PANTHER" id="PTHR42912">
    <property type="entry name" value="METHYLTRANSFERASE"/>
    <property type="match status" value="1"/>
</dbReference>
<evidence type="ECO:0000313" key="2">
    <source>
        <dbReference type="EMBL" id="MFD1367740.1"/>
    </source>
</evidence>
<evidence type="ECO:0000259" key="1">
    <source>
        <dbReference type="Pfam" id="PF08241"/>
    </source>
</evidence>
<keyword evidence="2" id="KW-0489">Methyltransferase</keyword>
<organism evidence="2 3">
    <name type="scientific">Actinoplanes sichuanensis</name>
    <dbReference type="NCBI Taxonomy" id="512349"/>
    <lineage>
        <taxon>Bacteria</taxon>
        <taxon>Bacillati</taxon>
        <taxon>Actinomycetota</taxon>
        <taxon>Actinomycetes</taxon>
        <taxon>Micromonosporales</taxon>
        <taxon>Micromonosporaceae</taxon>
        <taxon>Actinoplanes</taxon>
    </lineage>
</organism>
<proteinExistence type="predicted"/>
<dbReference type="EC" id="2.1.1.-" evidence="2"/>
<dbReference type="EMBL" id="JBHTMK010000029">
    <property type="protein sequence ID" value="MFD1367740.1"/>
    <property type="molecule type" value="Genomic_DNA"/>
</dbReference>
<dbReference type="InterPro" id="IPR029063">
    <property type="entry name" value="SAM-dependent_MTases_sf"/>
</dbReference>
<dbReference type="CDD" id="cd02440">
    <property type="entry name" value="AdoMet_MTases"/>
    <property type="match status" value="1"/>
</dbReference>
<dbReference type="Gene3D" id="3.40.50.150">
    <property type="entry name" value="Vaccinia Virus protein VP39"/>
    <property type="match status" value="1"/>
</dbReference>
<gene>
    <name evidence="2" type="ORF">ACFQ5G_20495</name>
</gene>
<protein>
    <submittedName>
        <fullName evidence="2">Class I SAM-dependent methyltransferase</fullName>
        <ecNumber evidence="2">2.1.1.-</ecNumber>
    </submittedName>
</protein>
<keyword evidence="3" id="KW-1185">Reference proteome</keyword>
<comment type="caution">
    <text evidence="2">The sequence shown here is derived from an EMBL/GenBank/DDBJ whole genome shotgun (WGS) entry which is preliminary data.</text>
</comment>
<dbReference type="InterPro" id="IPR050508">
    <property type="entry name" value="Methyltransf_Superfamily"/>
</dbReference>
<reference evidence="3" key="1">
    <citation type="journal article" date="2019" name="Int. J. Syst. Evol. Microbiol.">
        <title>The Global Catalogue of Microorganisms (GCM) 10K type strain sequencing project: providing services to taxonomists for standard genome sequencing and annotation.</title>
        <authorList>
            <consortium name="The Broad Institute Genomics Platform"/>
            <consortium name="The Broad Institute Genome Sequencing Center for Infectious Disease"/>
            <person name="Wu L."/>
            <person name="Ma J."/>
        </authorList>
    </citation>
    <scope>NUCLEOTIDE SEQUENCE [LARGE SCALE GENOMIC DNA]</scope>
    <source>
        <strain evidence="3">CCM 7526</strain>
    </source>
</reference>
<name>A0ABW4ABZ1_9ACTN</name>
<sequence>MVETSEGAVKARRVWDRAAPGYDRQIALPERFWFGGGREWLGARVEGRVLDVGVGTGRNLPHFPASVTVTGVDVSPGMLAVARQRAADLGRAVDLREADAARLPFADGSFDTVVCALSLCAIADPRTAVTEMWRVLTPGGRLLLFDHVASTWPPIFALQWLVERLSIPSAGEHFTRRQLPLVRATGFEITESVRRKAGTVELIQAVKSESGTVPT</sequence>